<keyword evidence="3" id="KW-0804">Transcription</keyword>
<accession>A0A149UVJ3</accession>
<dbReference type="SUPFAM" id="SSF48498">
    <property type="entry name" value="Tetracyclin repressor-like, C-terminal domain"/>
    <property type="match status" value="1"/>
</dbReference>
<comment type="caution">
    <text evidence="6">The sequence shown here is derived from an EMBL/GenBank/DDBJ whole genome shotgun (WGS) entry which is preliminary data.</text>
</comment>
<dbReference type="AlphaFoldDB" id="A0A149UVJ3"/>
<evidence type="ECO:0000313" key="6">
    <source>
        <dbReference type="EMBL" id="KXV71884.1"/>
    </source>
</evidence>
<dbReference type="Gene3D" id="1.10.357.10">
    <property type="entry name" value="Tetracycline Repressor, domain 2"/>
    <property type="match status" value="1"/>
</dbReference>
<evidence type="ECO:0000256" key="2">
    <source>
        <dbReference type="ARBA" id="ARBA00023125"/>
    </source>
</evidence>
<evidence type="ECO:0000256" key="4">
    <source>
        <dbReference type="PROSITE-ProRule" id="PRU00335"/>
    </source>
</evidence>
<feature type="DNA-binding region" description="H-T-H motif" evidence="4">
    <location>
        <begin position="32"/>
        <end position="51"/>
    </location>
</feature>
<name>A0A149UVJ3_9PROT</name>
<protein>
    <recommendedName>
        <fullName evidence="5">HTH tetR-type domain-containing protein</fullName>
    </recommendedName>
</protein>
<dbReference type="GO" id="GO:0003677">
    <property type="term" value="F:DNA binding"/>
    <property type="evidence" value="ECO:0007669"/>
    <property type="project" value="UniProtKB-UniRule"/>
</dbReference>
<dbReference type="PATRIC" id="fig|178901.14.peg.2099"/>
<dbReference type="PANTHER" id="PTHR47506">
    <property type="entry name" value="TRANSCRIPTIONAL REGULATORY PROTEIN"/>
    <property type="match status" value="1"/>
</dbReference>
<organism evidence="6 7">
    <name type="scientific">Acetobacter malorum</name>
    <dbReference type="NCBI Taxonomy" id="178901"/>
    <lineage>
        <taxon>Bacteria</taxon>
        <taxon>Pseudomonadati</taxon>
        <taxon>Pseudomonadota</taxon>
        <taxon>Alphaproteobacteria</taxon>
        <taxon>Acetobacterales</taxon>
        <taxon>Acetobacteraceae</taxon>
        <taxon>Acetobacter</taxon>
    </lineage>
</organism>
<dbReference type="PRINTS" id="PR00455">
    <property type="entry name" value="HTHTETR"/>
</dbReference>
<feature type="domain" description="HTH tetR-type" evidence="5">
    <location>
        <begin position="9"/>
        <end position="69"/>
    </location>
</feature>
<dbReference type="Pfam" id="PF00440">
    <property type="entry name" value="TetR_N"/>
    <property type="match status" value="1"/>
</dbReference>
<dbReference type="SUPFAM" id="SSF46689">
    <property type="entry name" value="Homeodomain-like"/>
    <property type="match status" value="1"/>
</dbReference>
<dbReference type="EMBL" id="LHZX01000167">
    <property type="protein sequence ID" value="KXV71884.1"/>
    <property type="molecule type" value="Genomic_DNA"/>
</dbReference>
<sequence>MPYSKAHKENSRRRILDSAVKLFAAQGYDAVTLDQVMQDADLTRGAFYAHFKSKQTLYKDAILHAASNGPVATLSDKIDQPALTELIRKYLDMSHVRQEGSPCPLAFLATDVAKQEGEIRETYTQVYKDIVDKVGALPTIKDTDSALAISALMIGGVAVARALNDDELSRDLLKSCRKFVEAFI</sequence>
<evidence type="ECO:0000256" key="3">
    <source>
        <dbReference type="ARBA" id="ARBA00023163"/>
    </source>
</evidence>
<dbReference type="InterPro" id="IPR023772">
    <property type="entry name" value="DNA-bd_HTH_TetR-type_CS"/>
</dbReference>
<dbReference type="PROSITE" id="PS01081">
    <property type="entry name" value="HTH_TETR_1"/>
    <property type="match status" value="1"/>
</dbReference>
<dbReference type="InterPro" id="IPR036271">
    <property type="entry name" value="Tet_transcr_reg_TetR-rel_C_sf"/>
</dbReference>
<evidence type="ECO:0000313" key="7">
    <source>
        <dbReference type="Proteomes" id="UP000075377"/>
    </source>
</evidence>
<proteinExistence type="predicted"/>
<keyword evidence="1" id="KW-0805">Transcription regulation</keyword>
<dbReference type="OrthoDB" id="9798857at2"/>
<dbReference type="Proteomes" id="UP000075377">
    <property type="component" value="Unassembled WGS sequence"/>
</dbReference>
<keyword evidence="2 4" id="KW-0238">DNA-binding</keyword>
<dbReference type="PROSITE" id="PS50977">
    <property type="entry name" value="HTH_TETR_2"/>
    <property type="match status" value="1"/>
</dbReference>
<dbReference type="InterPro" id="IPR009057">
    <property type="entry name" value="Homeodomain-like_sf"/>
</dbReference>
<evidence type="ECO:0000256" key="1">
    <source>
        <dbReference type="ARBA" id="ARBA00023015"/>
    </source>
</evidence>
<dbReference type="InterPro" id="IPR001647">
    <property type="entry name" value="HTH_TetR"/>
</dbReference>
<dbReference type="Gene3D" id="1.10.10.60">
    <property type="entry name" value="Homeodomain-like"/>
    <property type="match status" value="1"/>
</dbReference>
<dbReference type="PANTHER" id="PTHR47506:SF7">
    <property type="entry name" value="TRANSCRIPTIONAL REGULATORY PROTEIN"/>
    <property type="match status" value="1"/>
</dbReference>
<evidence type="ECO:0000259" key="5">
    <source>
        <dbReference type="PROSITE" id="PS50977"/>
    </source>
</evidence>
<gene>
    <name evidence="6" type="ORF">AD951_01380</name>
</gene>
<reference evidence="6 7" key="1">
    <citation type="submission" date="2015-06" db="EMBL/GenBank/DDBJ databases">
        <title>Improved classification and identification of acetic acid bacteria using matrix-assisted laser desorption/ionization time-of-flight mass spectrometry; Gluconobacter nephelii and Gluconobacter uchimurae are later heterotypic synonyms of Gluconobacter japonicus and Gluconobacter oxydans, respectively.</title>
        <authorList>
            <person name="Li L."/>
            <person name="Cleenwerck I."/>
            <person name="De Vuyst L."/>
            <person name="Vandamme P."/>
        </authorList>
    </citation>
    <scope>NUCLEOTIDE SEQUENCE [LARGE SCALE GENOMIC DNA]</scope>
    <source>
        <strain evidence="6 7">LMG 1699</strain>
    </source>
</reference>
<dbReference type="RefSeq" id="WP_061498490.1">
    <property type="nucleotide sequence ID" value="NZ_LHZX01000167.1"/>
</dbReference>